<proteinExistence type="predicted"/>
<protein>
    <submittedName>
        <fullName evidence="2">Uncharacterized protein</fullName>
    </submittedName>
</protein>
<evidence type="ECO:0000313" key="3">
    <source>
        <dbReference type="Proteomes" id="UP000321062"/>
    </source>
</evidence>
<keyword evidence="3" id="KW-1185">Reference proteome</keyword>
<dbReference type="RefSeq" id="WP_145976855.1">
    <property type="nucleotide sequence ID" value="NZ_BMFM01000001.1"/>
</dbReference>
<feature type="region of interest" description="Disordered" evidence="1">
    <location>
        <begin position="69"/>
        <end position="105"/>
    </location>
</feature>
<dbReference type="AlphaFoldDB" id="A0A5B9DKT3"/>
<sequence length="105" mass="11877">MRERQQRIAVAIVGELERQAAAGVPRAPIIHERFGFKEYDIDGTLDIEAIAIVVDSALDLMPDPVEILAPNANDRRTGRDRRQGNQGWTDAERRSGKDRRKPEED</sequence>
<dbReference type="KEGG" id="yti:FNA67_01810"/>
<dbReference type="Proteomes" id="UP000321062">
    <property type="component" value="Chromosome"/>
</dbReference>
<accession>A0A5B9DKT3</accession>
<gene>
    <name evidence="2" type="ORF">FNA67_01810</name>
</gene>
<name>A0A5B9DKT3_9HYPH</name>
<organism evidence="2 3">
    <name type="scientific">Paradevosia tibetensis</name>
    <dbReference type="NCBI Taxonomy" id="1447062"/>
    <lineage>
        <taxon>Bacteria</taxon>
        <taxon>Pseudomonadati</taxon>
        <taxon>Pseudomonadota</taxon>
        <taxon>Alphaproteobacteria</taxon>
        <taxon>Hyphomicrobiales</taxon>
        <taxon>Devosiaceae</taxon>
        <taxon>Paradevosia</taxon>
    </lineage>
</organism>
<dbReference type="EMBL" id="CP041690">
    <property type="protein sequence ID" value="QEE18988.1"/>
    <property type="molecule type" value="Genomic_DNA"/>
</dbReference>
<feature type="compositionally biased region" description="Basic and acidic residues" evidence="1">
    <location>
        <begin position="90"/>
        <end position="105"/>
    </location>
</feature>
<dbReference type="OrthoDB" id="9876389at2"/>
<feature type="compositionally biased region" description="Basic and acidic residues" evidence="1">
    <location>
        <begin position="73"/>
        <end position="83"/>
    </location>
</feature>
<evidence type="ECO:0000256" key="1">
    <source>
        <dbReference type="SAM" id="MobiDB-lite"/>
    </source>
</evidence>
<reference evidence="2 3" key="1">
    <citation type="journal article" date="2015" name="Int. J. Syst. Evol. Microbiol.">
        <title>Youhaiella tibetensis gen. nov., sp. nov., isolated from subsurface sediment.</title>
        <authorList>
            <person name="Wang Y.X."/>
            <person name="Huang F.Q."/>
            <person name="Nogi Y."/>
            <person name="Pang S.J."/>
            <person name="Wang P.K."/>
            <person name="Lv J."/>
        </authorList>
    </citation>
    <scope>NUCLEOTIDE SEQUENCE [LARGE SCALE GENOMIC DNA]</scope>
    <source>
        <strain evidence="3">fig4</strain>
    </source>
</reference>
<evidence type="ECO:0000313" key="2">
    <source>
        <dbReference type="EMBL" id="QEE18988.1"/>
    </source>
</evidence>